<gene>
    <name evidence="1" type="ORF">YC6258_03212</name>
</gene>
<keyword evidence="2" id="KW-1185">Reference proteome</keyword>
<evidence type="ECO:0000313" key="1">
    <source>
        <dbReference type="EMBL" id="AJQ95248.1"/>
    </source>
</evidence>
<name>A0A0C5VPG8_9GAMM</name>
<dbReference type="HOGENOM" id="CLU_3184290_0_0_6"/>
<dbReference type="STRING" id="1445510.YC6258_03212"/>
<dbReference type="AlphaFoldDB" id="A0A0C5VPG8"/>
<reference evidence="1 2" key="1">
    <citation type="submission" date="2014-01" db="EMBL/GenBank/DDBJ databases">
        <title>Full genme sequencing of cellulolytic bacterium Gynuella sunshinyii YC6258T gen. nov., sp. nov.</title>
        <authorList>
            <person name="Khan H."/>
            <person name="Chung E.J."/>
            <person name="Chung Y.R."/>
        </authorList>
    </citation>
    <scope>NUCLEOTIDE SEQUENCE [LARGE SCALE GENOMIC DNA]</scope>
    <source>
        <strain evidence="1 2">YC6258</strain>
    </source>
</reference>
<protein>
    <submittedName>
        <fullName evidence="1">Uncharacterized protein</fullName>
    </submittedName>
</protein>
<evidence type="ECO:0000313" key="2">
    <source>
        <dbReference type="Proteomes" id="UP000032266"/>
    </source>
</evidence>
<proteinExistence type="predicted"/>
<accession>A0A0C5VPG8</accession>
<dbReference type="Proteomes" id="UP000032266">
    <property type="component" value="Chromosome"/>
</dbReference>
<dbReference type="KEGG" id="gsn:YC6258_03212"/>
<sequence>MLVGAVFISDNYTINESLKNEESFDADQVALPGACGWCISQELLAE</sequence>
<dbReference type="EMBL" id="CP007142">
    <property type="protein sequence ID" value="AJQ95248.1"/>
    <property type="molecule type" value="Genomic_DNA"/>
</dbReference>
<organism evidence="1 2">
    <name type="scientific">Gynuella sunshinyii YC6258</name>
    <dbReference type="NCBI Taxonomy" id="1445510"/>
    <lineage>
        <taxon>Bacteria</taxon>
        <taxon>Pseudomonadati</taxon>
        <taxon>Pseudomonadota</taxon>
        <taxon>Gammaproteobacteria</taxon>
        <taxon>Oceanospirillales</taxon>
        <taxon>Saccharospirillaceae</taxon>
        <taxon>Gynuella</taxon>
    </lineage>
</organism>